<dbReference type="Pfam" id="PF13193">
    <property type="entry name" value="AMP-binding_C"/>
    <property type="match status" value="1"/>
</dbReference>
<keyword evidence="5" id="KW-1185">Reference proteome</keyword>
<dbReference type="NCBIfam" id="TIGR01733">
    <property type="entry name" value="AA-adenyl-dom"/>
    <property type="match status" value="1"/>
</dbReference>
<dbReference type="PROSITE" id="PS50075">
    <property type="entry name" value="CARRIER"/>
    <property type="match status" value="1"/>
</dbReference>
<dbReference type="PROSITE" id="PS00012">
    <property type="entry name" value="PHOSPHOPANTETHEINE"/>
    <property type="match status" value="1"/>
</dbReference>
<dbReference type="SUPFAM" id="SSF51735">
    <property type="entry name" value="NAD(P)-binding Rossmann-fold domains"/>
    <property type="match status" value="1"/>
</dbReference>
<dbReference type="Pfam" id="PF07993">
    <property type="entry name" value="NAD_binding_4"/>
    <property type="match status" value="1"/>
</dbReference>
<dbReference type="InterPro" id="IPR025110">
    <property type="entry name" value="AMP-bd_C"/>
</dbReference>
<dbReference type="PANTHER" id="PTHR44845:SF6">
    <property type="entry name" value="BETA-ALANINE-ACTIVATING ENZYME"/>
    <property type="match status" value="1"/>
</dbReference>
<feature type="domain" description="Carrier" evidence="3">
    <location>
        <begin position="496"/>
        <end position="571"/>
    </location>
</feature>
<comment type="caution">
    <text evidence="4">The sequence shown here is derived from an EMBL/GenBank/DDBJ whole genome shotgun (WGS) entry which is preliminary data.</text>
</comment>
<organism evidence="4 5">
    <name type="scientific">Nocardia tenerifensis</name>
    <dbReference type="NCBI Taxonomy" id="228006"/>
    <lineage>
        <taxon>Bacteria</taxon>
        <taxon>Bacillati</taxon>
        <taxon>Actinomycetota</taxon>
        <taxon>Actinomycetes</taxon>
        <taxon>Mycobacteriales</taxon>
        <taxon>Nocardiaceae</taxon>
        <taxon>Nocardia</taxon>
    </lineage>
</organism>
<dbReference type="OrthoDB" id="3691933at2"/>
<gene>
    <name evidence="4" type="ORF">DFR70_1011205</name>
</gene>
<dbReference type="SUPFAM" id="SSF56801">
    <property type="entry name" value="Acetyl-CoA synthetase-like"/>
    <property type="match status" value="1"/>
</dbReference>
<dbReference type="Gene3D" id="3.40.50.720">
    <property type="entry name" value="NAD(P)-binding Rossmann-like Domain"/>
    <property type="match status" value="1"/>
</dbReference>
<dbReference type="Proteomes" id="UP000247569">
    <property type="component" value="Unassembled WGS sequence"/>
</dbReference>
<reference evidence="4 5" key="1">
    <citation type="submission" date="2018-05" db="EMBL/GenBank/DDBJ databases">
        <title>Genomic Encyclopedia of Type Strains, Phase IV (KMG-IV): sequencing the most valuable type-strain genomes for metagenomic binning, comparative biology and taxonomic classification.</title>
        <authorList>
            <person name="Goeker M."/>
        </authorList>
    </citation>
    <scope>NUCLEOTIDE SEQUENCE [LARGE SCALE GENOMIC DNA]</scope>
    <source>
        <strain evidence="4 5">DSM 44704</strain>
    </source>
</reference>
<dbReference type="InterPro" id="IPR013120">
    <property type="entry name" value="FAR_NAD-bd"/>
</dbReference>
<dbReference type="Pfam" id="PF00550">
    <property type="entry name" value="PP-binding"/>
    <property type="match status" value="1"/>
</dbReference>
<dbReference type="InterPro" id="IPR042099">
    <property type="entry name" value="ANL_N_sf"/>
</dbReference>
<evidence type="ECO:0000313" key="4">
    <source>
        <dbReference type="EMBL" id="PXX71771.1"/>
    </source>
</evidence>
<dbReference type="Pfam" id="PF00501">
    <property type="entry name" value="AMP-binding"/>
    <property type="match status" value="1"/>
</dbReference>
<dbReference type="PANTHER" id="PTHR44845">
    <property type="entry name" value="CARRIER DOMAIN-CONTAINING PROTEIN"/>
    <property type="match status" value="1"/>
</dbReference>
<protein>
    <submittedName>
        <fullName evidence="4">Amino acid adenylation domain-containing protein/thioester reductase-like protein</fullName>
    </submittedName>
</protein>
<dbReference type="InterPro" id="IPR010080">
    <property type="entry name" value="Thioester_reductase-like_dom"/>
</dbReference>
<dbReference type="NCBIfam" id="TIGR01746">
    <property type="entry name" value="Thioester-redct"/>
    <property type="match status" value="1"/>
</dbReference>
<accession>A0A318KB78</accession>
<keyword evidence="2" id="KW-0597">Phosphoprotein</keyword>
<dbReference type="InterPro" id="IPR010071">
    <property type="entry name" value="AA_adenyl_dom"/>
</dbReference>
<evidence type="ECO:0000313" key="5">
    <source>
        <dbReference type="Proteomes" id="UP000247569"/>
    </source>
</evidence>
<keyword evidence="1" id="KW-0596">Phosphopantetheine</keyword>
<dbReference type="RefSeq" id="WP_051186582.1">
    <property type="nucleotide sequence ID" value="NZ_QJKF01000001.1"/>
</dbReference>
<dbReference type="Gene3D" id="3.30.300.30">
    <property type="match status" value="1"/>
</dbReference>
<evidence type="ECO:0000256" key="2">
    <source>
        <dbReference type="ARBA" id="ARBA00022553"/>
    </source>
</evidence>
<dbReference type="InterPro" id="IPR045851">
    <property type="entry name" value="AMP-bd_C_sf"/>
</dbReference>
<dbReference type="InterPro" id="IPR000873">
    <property type="entry name" value="AMP-dep_synth/lig_dom"/>
</dbReference>
<dbReference type="PROSITE" id="PS00455">
    <property type="entry name" value="AMP_BINDING"/>
    <property type="match status" value="1"/>
</dbReference>
<dbReference type="SUPFAM" id="SSF47336">
    <property type="entry name" value="ACP-like"/>
    <property type="match status" value="1"/>
</dbReference>
<dbReference type="InterPro" id="IPR029058">
    <property type="entry name" value="AB_hydrolase_fold"/>
</dbReference>
<evidence type="ECO:0000259" key="3">
    <source>
        <dbReference type="PROSITE" id="PS50075"/>
    </source>
</evidence>
<sequence length="988" mass="109150">MYCPIITELFAPVVAARGAAVAIVEDHHRTTYEQLDALSEQLAQRLRDAGVGPGSLVPIVAHRSAALVVAMLAVLKTGSAYTPIDRDNPSRRRAKIIEQCGAPVVLSTGSPSRESGTVTIEFADGPVFKPLEKGAAYVVFTSGTTGTPKGVVVDQKAVIRLVRWHNDRFDTGADARTTLMSGVGFDVSQWEIHSTLAAGATAHVVDPAVRADPAALLDFYAEHAITHAFVPTVLTPDVVAAPRPADLALRYLFCAGEKLPPIRTGPLPYTLVDYYGPTEATIFATCRVVDPAAEQAPSIGTPISDTEAFILDDELGEVDPGAVGELCLAGTCLARGYLGDRDRTEDRFVWSPRLERRLYRTGDLARWLPDGSIEFLGRSDDQVKIRGYRIELGDIEAAILDNRLVKHAVVVVDDQDRASSAKRLAAFVVPREHDTDPDALVRTLRVHMRDELPDYMQPGIYQCRTDLPVTANGKIDRAGLRADLAQDRDVPMPDAGFEGDIEHAVAEIWREVLGHNRFSATDNFFDVGGHSLLATALIGEISRRVGARVYIWDFYGDPTVRGLAAAINSRGDEAPDWEGEPVRELADDIHLPDGVDYRTGWDERQLTDPSHTLLTGATGIIGVHLLGRLHESTDAVVHCLIRAGSPALARERLRAVVARYEVTAVDWDRVRVHAGDLAEPRFGLDADEYAALASDVDVIYHSASAANFIQSYAYIRRDNVEGLRTVLRFAGDDHVKPLMLVSSISVYSWGHLFTGKSTMYEDDDIDQNLRAVVTDLGYMRSKWVMEKVAELAEAQGLPVMKFRLGYALCDARTGHAATYQWWPRLVKTCVALGAIPDLQNLREGLITVDYIVDAIAAIGRDPGAAGKNFNVVPAQDRIVTLRRFFELLEEHFGYEFRVLPYEQWVDLWKDDPQAPLYPLLNMFHDHMLDRRSTIELYQNTYLWDKTNVTEHLVGTGVEEPTLTPEILDRYLRRVLAEPYVPAAMADAR</sequence>
<dbReference type="InterPro" id="IPR020845">
    <property type="entry name" value="AMP-binding_CS"/>
</dbReference>
<dbReference type="Gene3D" id="3.40.50.1820">
    <property type="entry name" value="alpha/beta hydrolase"/>
    <property type="match status" value="1"/>
</dbReference>
<evidence type="ECO:0000256" key="1">
    <source>
        <dbReference type="ARBA" id="ARBA00022450"/>
    </source>
</evidence>
<dbReference type="AlphaFoldDB" id="A0A318KB78"/>
<proteinExistence type="predicted"/>
<dbReference type="InterPro" id="IPR009081">
    <property type="entry name" value="PP-bd_ACP"/>
</dbReference>
<dbReference type="EMBL" id="QJKF01000001">
    <property type="protein sequence ID" value="PXX71771.1"/>
    <property type="molecule type" value="Genomic_DNA"/>
</dbReference>
<dbReference type="Gene3D" id="3.40.50.12780">
    <property type="entry name" value="N-terminal domain of ligase-like"/>
    <property type="match status" value="1"/>
</dbReference>
<dbReference type="InterPro" id="IPR036736">
    <property type="entry name" value="ACP-like_sf"/>
</dbReference>
<dbReference type="CDD" id="cd05930">
    <property type="entry name" value="A_NRPS"/>
    <property type="match status" value="1"/>
</dbReference>
<dbReference type="InterPro" id="IPR036291">
    <property type="entry name" value="NAD(P)-bd_dom_sf"/>
</dbReference>
<dbReference type="InterPro" id="IPR006162">
    <property type="entry name" value="Ppantetheine_attach_site"/>
</dbReference>
<name>A0A318KB78_9NOCA</name>